<dbReference type="InterPro" id="IPR046533">
    <property type="entry name" value="DUF6598"/>
</dbReference>
<accession>A0ABC9CPQ2</accession>
<sequence>MHRLFSTSRHLLSSMTSDPLRRWRFPLMAAPDPPVRRVSLFSHVSRSMASGSGVGGEEEPVKPDSRPAMPSVKDIMISLGEHSQRMRNDENSDITKEFIARHGYDHPANVEEDGGKTIVDAIYGDEEATRTTIEVTDGKQETWGKWGDVLMDTDRRATKGRNVEIMVSDDEENVNWTAEIPHYSVDTVPPLNRLPDSSHRDGSIYRDTHSLKKDYRVADRRETCLEAMMLSEPTNCIMRHGTCKSHRPQRMLQIFSLKLAKSPVDAGSVELYGYIAARDDLDPLLNYVVNVSRDDPIIVEQGSLINMAPKRGIKLGLSTLIEYDMKIKTGGHEKDDLQLIDGISVLSKMDTDNCSVFTCRIIGDSGAIDISASCIDYAVEATVEVILSEVHGSFNMSLSCFTSELDEEIQLFDGTIGESCGLGRSVVAVEMGTQMDLKIKVGSEPSGSSEYCCSFEAHNHGRASELIKTDFASMSVKVTWSVLPHPWMSVRSKQNTVVTVPLSTSLMFQACQ</sequence>
<reference evidence="3 4" key="2">
    <citation type="submission" date="2024-10" db="EMBL/GenBank/DDBJ databases">
        <authorList>
            <person name="Ryan C."/>
        </authorList>
    </citation>
    <scope>NUCLEOTIDE SEQUENCE [LARGE SCALE GENOMIC DNA]</scope>
</reference>
<feature type="domain" description="DUF6598" evidence="2">
    <location>
        <begin position="251"/>
        <end position="478"/>
    </location>
</feature>
<dbReference type="Proteomes" id="UP001497457">
    <property type="component" value="Chromosome 3rd"/>
</dbReference>
<dbReference type="EMBL" id="OZ075113">
    <property type="protein sequence ID" value="CAL5023914.1"/>
    <property type="molecule type" value="Genomic_DNA"/>
</dbReference>
<name>A0ABC9CPQ2_9POAL</name>
<evidence type="ECO:0000259" key="2">
    <source>
        <dbReference type="Pfam" id="PF20241"/>
    </source>
</evidence>
<reference evidence="4" key="1">
    <citation type="submission" date="2024-06" db="EMBL/GenBank/DDBJ databases">
        <authorList>
            <person name="Ryan C."/>
        </authorList>
    </citation>
    <scope>NUCLEOTIDE SEQUENCE [LARGE SCALE GENOMIC DNA]</scope>
</reference>
<dbReference type="AlphaFoldDB" id="A0ABC9CPQ2"/>
<feature type="region of interest" description="Disordered" evidence="1">
    <location>
        <begin position="47"/>
        <end position="69"/>
    </location>
</feature>
<proteinExistence type="predicted"/>
<evidence type="ECO:0000256" key="1">
    <source>
        <dbReference type="SAM" id="MobiDB-lite"/>
    </source>
</evidence>
<protein>
    <recommendedName>
        <fullName evidence="2">DUF6598 domain-containing protein</fullName>
    </recommendedName>
</protein>
<gene>
    <name evidence="3" type="ORF">URODEC1_LOCUS77230</name>
</gene>
<keyword evidence="4" id="KW-1185">Reference proteome</keyword>
<dbReference type="PANTHER" id="PTHR33065:SF167">
    <property type="entry name" value="DUF6598 DOMAIN-CONTAINING PROTEIN"/>
    <property type="match status" value="1"/>
</dbReference>
<organism evidence="3 4">
    <name type="scientific">Urochloa decumbens</name>
    <dbReference type="NCBI Taxonomy" id="240449"/>
    <lineage>
        <taxon>Eukaryota</taxon>
        <taxon>Viridiplantae</taxon>
        <taxon>Streptophyta</taxon>
        <taxon>Embryophyta</taxon>
        <taxon>Tracheophyta</taxon>
        <taxon>Spermatophyta</taxon>
        <taxon>Magnoliopsida</taxon>
        <taxon>Liliopsida</taxon>
        <taxon>Poales</taxon>
        <taxon>Poaceae</taxon>
        <taxon>PACMAD clade</taxon>
        <taxon>Panicoideae</taxon>
        <taxon>Panicodae</taxon>
        <taxon>Paniceae</taxon>
        <taxon>Melinidinae</taxon>
        <taxon>Urochloa</taxon>
    </lineage>
</organism>
<evidence type="ECO:0000313" key="4">
    <source>
        <dbReference type="Proteomes" id="UP001497457"/>
    </source>
</evidence>
<evidence type="ECO:0000313" key="3">
    <source>
        <dbReference type="EMBL" id="CAL5023914.1"/>
    </source>
</evidence>
<dbReference type="Pfam" id="PF20241">
    <property type="entry name" value="DUF6598"/>
    <property type="match status" value="1"/>
</dbReference>
<dbReference type="PANTHER" id="PTHR33065">
    <property type="entry name" value="OS07G0486400 PROTEIN"/>
    <property type="match status" value="1"/>
</dbReference>